<dbReference type="Pfam" id="PF13041">
    <property type="entry name" value="PPR_2"/>
    <property type="match status" value="1"/>
</dbReference>
<dbReference type="AlphaFoldDB" id="A0A7N2L680"/>
<reference evidence="3 4" key="1">
    <citation type="journal article" date="2016" name="G3 (Bethesda)">
        <title>First Draft Assembly and Annotation of the Genome of a California Endemic Oak Quercus lobata Nee (Fagaceae).</title>
        <authorList>
            <person name="Sork V.L."/>
            <person name="Fitz-Gibbon S.T."/>
            <person name="Puiu D."/>
            <person name="Crepeau M."/>
            <person name="Gugger P.F."/>
            <person name="Sherman R."/>
            <person name="Stevens K."/>
            <person name="Langley C.H."/>
            <person name="Pellegrini M."/>
            <person name="Salzberg S.L."/>
        </authorList>
    </citation>
    <scope>NUCLEOTIDE SEQUENCE [LARGE SCALE GENOMIC DNA]</scope>
    <source>
        <strain evidence="3 4">cv. SW786</strain>
    </source>
</reference>
<dbReference type="RefSeq" id="XP_030958139.1">
    <property type="nucleotide sequence ID" value="XM_031102279.1"/>
</dbReference>
<dbReference type="Pfam" id="PF20431">
    <property type="entry name" value="E_motif"/>
    <property type="match status" value="1"/>
</dbReference>
<dbReference type="InterPro" id="IPR011990">
    <property type="entry name" value="TPR-like_helical_dom_sf"/>
</dbReference>
<feature type="repeat" description="PPR" evidence="2">
    <location>
        <begin position="280"/>
        <end position="314"/>
    </location>
</feature>
<organism evidence="3 4">
    <name type="scientific">Quercus lobata</name>
    <name type="common">Valley oak</name>
    <dbReference type="NCBI Taxonomy" id="97700"/>
    <lineage>
        <taxon>Eukaryota</taxon>
        <taxon>Viridiplantae</taxon>
        <taxon>Streptophyta</taxon>
        <taxon>Embryophyta</taxon>
        <taxon>Tracheophyta</taxon>
        <taxon>Spermatophyta</taxon>
        <taxon>Magnoliopsida</taxon>
        <taxon>eudicotyledons</taxon>
        <taxon>Gunneridae</taxon>
        <taxon>Pentapetalae</taxon>
        <taxon>rosids</taxon>
        <taxon>fabids</taxon>
        <taxon>Fagales</taxon>
        <taxon>Fagaceae</taxon>
        <taxon>Quercus</taxon>
    </lineage>
</organism>
<dbReference type="OrthoDB" id="992115at2759"/>
<dbReference type="RefSeq" id="XP_030958138.1">
    <property type="nucleotide sequence ID" value="XM_031102278.1"/>
</dbReference>
<dbReference type="GO" id="GO:0009451">
    <property type="term" value="P:RNA modification"/>
    <property type="evidence" value="ECO:0007669"/>
    <property type="project" value="InterPro"/>
</dbReference>
<dbReference type="RefSeq" id="XP_030958134.1">
    <property type="nucleotide sequence ID" value="XM_031102274.1"/>
</dbReference>
<dbReference type="Pfam" id="PF01535">
    <property type="entry name" value="PPR"/>
    <property type="match status" value="2"/>
</dbReference>
<dbReference type="GeneID" id="115980067"/>
<evidence type="ECO:0000313" key="4">
    <source>
        <dbReference type="Proteomes" id="UP000594261"/>
    </source>
</evidence>
<feature type="repeat" description="PPR" evidence="2">
    <location>
        <begin position="315"/>
        <end position="345"/>
    </location>
</feature>
<dbReference type="EMBL" id="LRBV02000003">
    <property type="status" value="NOT_ANNOTATED_CDS"/>
    <property type="molecule type" value="Genomic_DNA"/>
</dbReference>
<evidence type="ECO:0000313" key="3">
    <source>
        <dbReference type="EnsemblPlants" id="QL03p025831:mrna:CDS:4"/>
    </source>
</evidence>
<accession>A0A7N2L680</accession>
<dbReference type="FunFam" id="1.25.40.10:FF:000090">
    <property type="entry name" value="Pentatricopeptide repeat-containing protein, chloroplastic"/>
    <property type="match status" value="1"/>
</dbReference>
<evidence type="ECO:0000256" key="2">
    <source>
        <dbReference type="PROSITE-ProRule" id="PRU00708"/>
    </source>
</evidence>
<dbReference type="RefSeq" id="XP_030958140.1">
    <property type="nucleotide sequence ID" value="XM_031102280.1"/>
</dbReference>
<dbReference type="InParanoid" id="A0A7N2L680"/>
<dbReference type="PANTHER" id="PTHR47926:SF537">
    <property type="entry name" value="PENTACOTRIPEPTIDE-REPEAT REGION OF PRORP DOMAIN-CONTAINING PROTEIN"/>
    <property type="match status" value="1"/>
</dbReference>
<dbReference type="InterPro" id="IPR046960">
    <property type="entry name" value="PPR_At4g14850-like_plant"/>
</dbReference>
<dbReference type="RefSeq" id="XP_030958135.1">
    <property type="nucleotide sequence ID" value="XM_031102275.1"/>
</dbReference>
<dbReference type="RefSeq" id="XP_030958143.1">
    <property type="nucleotide sequence ID" value="XM_031102283.1"/>
</dbReference>
<dbReference type="FunCoup" id="A0A7N2L680">
    <property type="interactions" value="261"/>
</dbReference>
<evidence type="ECO:0000256" key="1">
    <source>
        <dbReference type="ARBA" id="ARBA00022737"/>
    </source>
</evidence>
<dbReference type="Proteomes" id="UP000594261">
    <property type="component" value="Chromosome 3"/>
</dbReference>
<dbReference type="PANTHER" id="PTHR47926">
    <property type="entry name" value="PENTATRICOPEPTIDE REPEAT-CONTAINING PROTEIN"/>
    <property type="match status" value="1"/>
</dbReference>
<dbReference type="InterPro" id="IPR046848">
    <property type="entry name" value="E_motif"/>
</dbReference>
<proteinExistence type="predicted"/>
<keyword evidence="4" id="KW-1185">Reference proteome</keyword>
<protein>
    <recommendedName>
        <fullName evidence="5">Pentatricopeptide repeat-containing protein</fullName>
    </recommendedName>
</protein>
<dbReference type="GO" id="GO:0003723">
    <property type="term" value="F:RNA binding"/>
    <property type="evidence" value="ECO:0007669"/>
    <property type="project" value="InterPro"/>
</dbReference>
<dbReference type="EnsemblPlants" id="QL03p025831:mrna">
    <property type="protein sequence ID" value="QL03p025831:mrna:CDS:4"/>
    <property type="gene ID" value="QL03p025831"/>
</dbReference>
<dbReference type="KEGG" id="qlo:115980067"/>
<dbReference type="OMA" id="FANWVSK"/>
<name>A0A7N2L680_QUELO</name>
<dbReference type="RefSeq" id="XP_030958142.1">
    <property type="nucleotide sequence ID" value="XM_031102282.1"/>
</dbReference>
<dbReference type="InterPro" id="IPR002885">
    <property type="entry name" value="PPR_rpt"/>
</dbReference>
<dbReference type="NCBIfam" id="TIGR00756">
    <property type="entry name" value="PPR"/>
    <property type="match status" value="3"/>
</dbReference>
<dbReference type="Gene3D" id="1.25.40.10">
    <property type="entry name" value="Tetratricopeptide repeat domain"/>
    <property type="match status" value="2"/>
</dbReference>
<evidence type="ECO:0008006" key="5">
    <source>
        <dbReference type="Google" id="ProtNLM"/>
    </source>
</evidence>
<sequence length="477" mass="53201">MSFLPRLICLSLLNLNKPKTAHHLNQIHAQLITNSLKSPPLFAKLIDQYCAVSLSSHAHLVFKHFGQSNLFLLNTLIRCTQPKNSLLVFAHWFSKGDLIFNDFTYVFIFGACARASSLATLWEGREIHGQVLKHGVMSNILVQTTMIHFYANNKDVFSARRVFDEMVVRSNVTWNAMFTGYCTQRERTKEYARDALVLFQDMLTGVCGVKPTDTTMVCVLSMASQLGVLESGACVHGYIEKTVCVPENDVFIGTGLVDMYAKCGCLNSALSVFWQMNERNVLTWTAMSTGLAIHGRAKEALELLDSMGASGIKPNVVTFTSLLSASCHVGLVEEGLHLFDKMRNKFGVFPVMQHYGCMVDLLGRAGHLKEAYEFIMGMQIEPDAIIWRSLLSSCKVHGDVIMGEKVGKLLLQLQPEKSDANLTVRSEDFVALSNVYATAERWGEVEIVRKEMKVKGIDNKPGCSSVQSMNNYVLDAW</sequence>
<reference evidence="3" key="2">
    <citation type="submission" date="2021-01" db="UniProtKB">
        <authorList>
            <consortium name="EnsemblPlants"/>
        </authorList>
    </citation>
    <scope>IDENTIFICATION</scope>
</reference>
<dbReference type="PROSITE" id="PS51375">
    <property type="entry name" value="PPR"/>
    <property type="match status" value="2"/>
</dbReference>
<dbReference type="RefSeq" id="XP_030958137.1">
    <property type="nucleotide sequence ID" value="XM_031102277.1"/>
</dbReference>
<dbReference type="Gramene" id="QL03p025831:mrna">
    <property type="protein sequence ID" value="QL03p025831:mrna:CDS:4"/>
    <property type="gene ID" value="QL03p025831"/>
</dbReference>
<keyword evidence="1" id="KW-0677">Repeat</keyword>
<gene>
    <name evidence="3" type="primary">LOC115980067</name>
</gene>
<dbReference type="RefSeq" id="XP_030958136.1">
    <property type="nucleotide sequence ID" value="XM_031102276.1"/>
</dbReference>